<feature type="compositionally biased region" description="Polar residues" evidence="3">
    <location>
        <begin position="734"/>
        <end position="744"/>
    </location>
</feature>
<evidence type="ECO:0000256" key="1">
    <source>
        <dbReference type="ARBA" id="ARBA00022468"/>
    </source>
</evidence>
<dbReference type="PANTHER" id="PTHR14130:SF14">
    <property type="entry name" value="RHO GTPASE-ACTIVATING PROTEIN 92B"/>
    <property type="match status" value="1"/>
</dbReference>
<dbReference type="SUPFAM" id="SSF48350">
    <property type="entry name" value="GTPase activation domain, GAP"/>
    <property type="match status" value="1"/>
</dbReference>
<feature type="compositionally biased region" description="Polar residues" evidence="3">
    <location>
        <begin position="494"/>
        <end position="520"/>
    </location>
</feature>
<dbReference type="SMART" id="SM00721">
    <property type="entry name" value="BAR"/>
    <property type="match status" value="1"/>
</dbReference>
<organism evidence="6 7">
    <name type="scientific">Hypothenemus hampei</name>
    <name type="common">Coffee berry borer</name>
    <dbReference type="NCBI Taxonomy" id="57062"/>
    <lineage>
        <taxon>Eukaryota</taxon>
        <taxon>Metazoa</taxon>
        <taxon>Ecdysozoa</taxon>
        <taxon>Arthropoda</taxon>
        <taxon>Hexapoda</taxon>
        <taxon>Insecta</taxon>
        <taxon>Pterygota</taxon>
        <taxon>Neoptera</taxon>
        <taxon>Endopterygota</taxon>
        <taxon>Coleoptera</taxon>
        <taxon>Polyphaga</taxon>
        <taxon>Cucujiformia</taxon>
        <taxon>Curculionidae</taxon>
        <taxon>Scolytinae</taxon>
        <taxon>Hypothenemus</taxon>
    </lineage>
</organism>
<dbReference type="EMBL" id="JBDJPC010000001">
    <property type="protein sequence ID" value="KAL1518052.1"/>
    <property type="molecule type" value="Genomic_DNA"/>
</dbReference>
<dbReference type="PROSITE" id="PS51021">
    <property type="entry name" value="BAR"/>
    <property type="match status" value="1"/>
</dbReference>
<feature type="region of interest" description="Disordered" evidence="3">
    <location>
        <begin position="466"/>
        <end position="566"/>
    </location>
</feature>
<keyword evidence="7" id="KW-1185">Reference proteome</keyword>
<dbReference type="GO" id="GO:0005096">
    <property type="term" value="F:GTPase activator activity"/>
    <property type="evidence" value="ECO:0007669"/>
    <property type="project" value="UniProtKB-KW"/>
</dbReference>
<reference evidence="6 7" key="1">
    <citation type="submission" date="2024-05" db="EMBL/GenBank/DDBJ databases">
        <title>Genetic variation in Jamaican populations of the coffee berry borer (Hypothenemus hampei).</title>
        <authorList>
            <person name="Errbii M."/>
            <person name="Myrie A."/>
        </authorList>
    </citation>
    <scope>NUCLEOTIDE SEQUENCE [LARGE SCALE GENOMIC DNA]</scope>
    <source>
        <strain evidence="6">JA-Hopewell-2020-01-JO</strain>
        <tissue evidence="6">Whole body</tissue>
    </source>
</reference>
<feature type="compositionally biased region" description="Polar residues" evidence="3">
    <location>
        <begin position="766"/>
        <end position="796"/>
    </location>
</feature>
<keyword evidence="1" id="KW-0343">GTPase activation</keyword>
<keyword evidence="2" id="KW-0597">Phosphoprotein</keyword>
<dbReference type="InterPro" id="IPR047165">
    <property type="entry name" value="RHG17/44/SH3BP1-like"/>
</dbReference>
<dbReference type="SUPFAM" id="SSF103657">
    <property type="entry name" value="BAR/IMD domain-like"/>
    <property type="match status" value="1"/>
</dbReference>
<dbReference type="FunFam" id="1.10.555.10:FF:000001">
    <property type="entry name" value="Rho GTPase activating protein 44"/>
    <property type="match status" value="1"/>
</dbReference>
<evidence type="ECO:0000259" key="4">
    <source>
        <dbReference type="PROSITE" id="PS50238"/>
    </source>
</evidence>
<accession>A0ABD1FFL5</accession>
<dbReference type="InterPro" id="IPR004148">
    <property type="entry name" value="BAR_dom"/>
</dbReference>
<feature type="domain" description="Rho-GAP" evidence="4">
    <location>
        <begin position="238"/>
        <end position="425"/>
    </location>
</feature>
<dbReference type="Gene3D" id="1.20.1270.60">
    <property type="entry name" value="Arfaptin homology (AH) domain/BAR domain"/>
    <property type="match status" value="1"/>
</dbReference>
<feature type="compositionally biased region" description="Basic and acidic residues" evidence="3">
    <location>
        <begin position="843"/>
        <end position="852"/>
    </location>
</feature>
<evidence type="ECO:0008006" key="8">
    <source>
        <dbReference type="Google" id="ProtNLM"/>
    </source>
</evidence>
<dbReference type="PANTHER" id="PTHR14130">
    <property type="entry name" value="3BP-1 RELATED RHOGAP"/>
    <property type="match status" value="1"/>
</dbReference>
<comment type="caution">
    <text evidence="6">The sequence shown here is derived from an EMBL/GenBank/DDBJ whole genome shotgun (WGS) entry which is preliminary data.</text>
</comment>
<dbReference type="PROSITE" id="PS50238">
    <property type="entry name" value="RHOGAP"/>
    <property type="match status" value="1"/>
</dbReference>
<dbReference type="InterPro" id="IPR000198">
    <property type="entry name" value="RhoGAP_dom"/>
</dbReference>
<dbReference type="SMART" id="SM00324">
    <property type="entry name" value="RhoGAP"/>
    <property type="match status" value="1"/>
</dbReference>
<feature type="domain" description="BAR" evidence="5">
    <location>
        <begin position="15"/>
        <end position="232"/>
    </location>
</feature>
<dbReference type="Pfam" id="PF03114">
    <property type="entry name" value="BAR"/>
    <property type="match status" value="1"/>
</dbReference>
<evidence type="ECO:0000259" key="5">
    <source>
        <dbReference type="PROSITE" id="PS51021"/>
    </source>
</evidence>
<dbReference type="InterPro" id="IPR008936">
    <property type="entry name" value="Rho_GTPase_activation_prot"/>
</dbReference>
<evidence type="ECO:0000256" key="2">
    <source>
        <dbReference type="ARBA" id="ARBA00022553"/>
    </source>
</evidence>
<protein>
    <recommendedName>
        <fullName evidence="8">Rho GTPase-activating protein 17</fullName>
    </recommendedName>
</protein>
<dbReference type="Pfam" id="PF00620">
    <property type="entry name" value="RhoGAP"/>
    <property type="match status" value="1"/>
</dbReference>
<evidence type="ECO:0000313" key="6">
    <source>
        <dbReference type="EMBL" id="KAL1518052.1"/>
    </source>
</evidence>
<dbReference type="Proteomes" id="UP001566132">
    <property type="component" value="Unassembled WGS sequence"/>
</dbReference>
<dbReference type="InterPro" id="IPR027267">
    <property type="entry name" value="AH/BAR_dom_sf"/>
</dbReference>
<dbReference type="AlphaFoldDB" id="A0ABD1FFL5"/>
<gene>
    <name evidence="6" type="ORF">ABEB36_001735</name>
</gene>
<feature type="region of interest" description="Disordered" evidence="3">
    <location>
        <begin position="442"/>
        <end position="461"/>
    </location>
</feature>
<evidence type="ECO:0000313" key="7">
    <source>
        <dbReference type="Proteomes" id="UP001566132"/>
    </source>
</evidence>
<feature type="region of interest" description="Disordered" evidence="3">
    <location>
        <begin position="723"/>
        <end position="852"/>
    </location>
</feature>
<name>A0ABD1FFL5_HYPHA</name>
<sequence>MKKQLYRVKQLADQAFLKAEKSEALNNEELQIADTKFEATRSALQAINKKLCPNGPATDKEKRMKKCLEYQLSSTFLDESRDERESMLLQHILKIAAPVEMELAKEFAEHESKVEELVYTPLQKVIDHELPSILKQKHNLKKYCLDMDSANSRYHSTKKETIKGDMEEAGTKVEQCRDALAIDMFNLLARENEFSQYILQLLKLQRGYHESALKNLENIIPHLERVIGDSSVKKVFGVPLKEHLRVTGKRLAYPLEICITTLLDIGMHEEGLFRIAGSVSKVRRLKAAIDSGCFTCLIPEYRDFHVLASMLKCYLRELPEPLLTFHLYHDWVNAMNIPENQRVEVVKHLLEKLPRENFENLAYIIQFFARLTDHLEIKMTSSNLAIVIAPNLLWDSSEEVQVNMGNCVNNNMLAELLIKECRTLFPEDVSGYVSIGSLIPDEESTTAKNGRPLPIEHVDATSMESLLDSPRPNLRKKKPAAPVPPGVSPKNTEEGSVNNSPQSSNYSSLTRTHTPKQQKTNTDDHQLKHRGSFSKDDVKNLSGSSTDQIQPELAGSVDCKSSPKEERNFKTTVVHQVMHSHLHNNNDSSQKPVAAPRQSLFADAVARKPPPHNQQEAIGDVQLRRENPGKPEIPARPASLAPIKRSSMDVDASALQRTQCQLSSVANKQQPSIVNIHNRNEKIQLGHDVMMAEKERFLGHSPTARQSSTATIHLENKFNDINSNKEPIAVRPNSLDTFTSSTPKPNVPPRPDTGGLGSETKDDSHQQISRSSDKLNINEPNENRQTNLVRKASQNHSRTRSDGQIGDVRRPREMTAACGTPPSPRGPLSKPTEPPPPPPVNAKRPEPESTDF</sequence>
<evidence type="ECO:0000256" key="3">
    <source>
        <dbReference type="SAM" id="MobiDB-lite"/>
    </source>
</evidence>
<proteinExistence type="predicted"/>
<dbReference type="Gene3D" id="1.10.555.10">
    <property type="entry name" value="Rho GTPase activation protein"/>
    <property type="match status" value="1"/>
</dbReference>